<reference evidence="10" key="1">
    <citation type="submission" date="2016-10" db="EMBL/GenBank/DDBJ databases">
        <authorList>
            <person name="Varghese N."/>
            <person name="Submissions S."/>
        </authorList>
    </citation>
    <scope>NUCLEOTIDE SEQUENCE [LARGE SCALE GENOMIC DNA]</scope>
    <source>
        <strain evidence="10">DSM 26348</strain>
    </source>
</reference>
<evidence type="ECO:0000256" key="1">
    <source>
        <dbReference type="ARBA" id="ARBA00004651"/>
    </source>
</evidence>
<feature type="transmembrane region" description="Helical" evidence="8">
    <location>
        <begin position="138"/>
        <end position="163"/>
    </location>
</feature>
<evidence type="ECO:0000256" key="7">
    <source>
        <dbReference type="ARBA" id="ARBA00023136"/>
    </source>
</evidence>
<feature type="transmembrane region" description="Helical" evidence="8">
    <location>
        <begin position="335"/>
        <end position="353"/>
    </location>
</feature>
<evidence type="ECO:0000256" key="3">
    <source>
        <dbReference type="ARBA" id="ARBA00022448"/>
    </source>
</evidence>
<name>A0A1I3CK74_9PLAN</name>
<feature type="transmembrane region" description="Helical" evidence="8">
    <location>
        <begin position="111"/>
        <end position="132"/>
    </location>
</feature>
<dbReference type="GO" id="GO:0033214">
    <property type="term" value="P:siderophore-iron import into cell"/>
    <property type="evidence" value="ECO:0007669"/>
    <property type="project" value="TreeGrafter"/>
</dbReference>
<keyword evidence="5 8" id="KW-0812">Transmembrane</keyword>
<dbReference type="InterPro" id="IPR037294">
    <property type="entry name" value="ABC_BtuC-like"/>
</dbReference>
<dbReference type="CDD" id="cd06550">
    <property type="entry name" value="TM_ABC_iron-siderophores_like"/>
    <property type="match status" value="1"/>
</dbReference>
<gene>
    <name evidence="9" type="ORF">SAMN05421753_102316</name>
</gene>
<feature type="transmembrane region" description="Helical" evidence="8">
    <location>
        <begin position="267"/>
        <end position="294"/>
    </location>
</feature>
<keyword evidence="10" id="KW-1185">Reference proteome</keyword>
<dbReference type="FunFam" id="1.10.3470.10:FF:000001">
    <property type="entry name" value="Vitamin B12 ABC transporter permease BtuC"/>
    <property type="match status" value="1"/>
</dbReference>
<comment type="subcellular location">
    <subcellularLocation>
        <location evidence="1">Cell membrane</location>
        <topology evidence="1">Multi-pass membrane protein</topology>
    </subcellularLocation>
</comment>
<keyword evidence="6 8" id="KW-1133">Transmembrane helix</keyword>
<organism evidence="9 10">
    <name type="scientific">Planctomicrobium piriforme</name>
    <dbReference type="NCBI Taxonomy" id="1576369"/>
    <lineage>
        <taxon>Bacteria</taxon>
        <taxon>Pseudomonadati</taxon>
        <taxon>Planctomycetota</taxon>
        <taxon>Planctomycetia</taxon>
        <taxon>Planctomycetales</taxon>
        <taxon>Planctomycetaceae</taxon>
        <taxon>Planctomicrobium</taxon>
    </lineage>
</organism>
<proteinExistence type="inferred from homology"/>
<dbReference type="PANTHER" id="PTHR30472">
    <property type="entry name" value="FERRIC ENTEROBACTIN TRANSPORT SYSTEM PERMEASE PROTEIN"/>
    <property type="match status" value="1"/>
</dbReference>
<feature type="transmembrane region" description="Helical" evidence="8">
    <location>
        <begin position="30"/>
        <end position="56"/>
    </location>
</feature>
<dbReference type="Pfam" id="PF01032">
    <property type="entry name" value="FecCD"/>
    <property type="match status" value="1"/>
</dbReference>
<dbReference type="STRING" id="1576369.SAMN05421753_102316"/>
<evidence type="ECO:0000256" key="5">
    <source>
        <dbReference type="ARBA" id="ARBA00022692"/>
    </source>
</evidence>
<keyword evidence="4" id="KW-1003">Cell membrane</keyword>
<comment type="similarity">
    <text evidence="2">Belongs to the binding-protein-dependent transport system permease family. FecCD subfamily.</text>
</comment>
<dbReference type="SUPFAM" id="SSF81345">
    <property type="entry name" value="ABC transporter involved in vitamin B12 uptake, BtuC"/>
    <property type="match status" value="1"/>
</dbReference>
<keyword evidence="3" id="KW-0813">Transport</keyword>
<dbReference type="GO" id="GO:0005886">
    <property type="term" value="C:plasma membrane"/>
    <property type="evidence" value="ECO:0007669"/>
    <property type="project" value="UniProtKB-SubCell"/>
</dbReference>
<protein>
    <submittedName>
        <fullName evidence="9">Iron complex transport system permease protein</fullName>
    </submittedName>
</protein>
<evidence type="ECO:0000256" key="6">
    <source>
        <dbReference type="ARBA" id="ARBA00022989"/>
    </source>
</evidence>
<feature type="transmembrane region" description="Helical" evidence="8">
    <location>
        <begin position="76"/>
        <end position="99"/>
    </location>
</feature>
<dbReference type="AlphaFoldDB" id="A0A1I3CK74"/>
<dbReference type="Proteomes" id="UP000199518">
    <property type="component" value="Unassembled WGS sequence"/>
</dbReference>
<evidence type="ECO:0000256" key="8">
    <source>
        <dbReference type="SAM" id="Phobius"/>
    </source>
</evidence>
<feature type="transmembrane region" description="Helical" evidence="8">
    <location>
        <begin position="175"/>
        <end position="195"/>
    </location>
</feature>
<dbReference type="Gene3D" id="1.10.3470.10">
    <property type="entry name" value="ABC transporter involved in vitamin B12 uptake, BtuC"/>
    <property type="match status" value="1"/>
</dbReference>
<dbReference type="OrthoDB" id="9792889at2"/>
<evidence type="ECO:0000256" key="2">
    <source>
        <dbReference type="ARBA" id="ARBA00007935"/>
    </source>
</evidence>
<dbReference type="PANTHER" id="PTHR30472:SF25">
    <property type="entry name" value="ABC TRANSPORTER PERMEASE PROTEIN MJ0876-RELATED"/>
    <property type="match status" value="1"/>
</dbReference>
<dbReference type="GO" id="GO:0022857">
    <property type="term" value="F:transmembrane transporter activity"/>
    <property type="evidence" value="ECO:0007669"/>
    <property type="project" value="InterPro"/>
</dbReference>
<dbReference type="RefSeq" id="WP_092047999.1">
    <property type="nucleotide sequence ID" value="NZ_FOQD01000002.1"/>
</dbReference>
<feature type="transmembrane region" description="Helical" evidence="8">
    <location>
        <begin position="306"/>
        <end position="329"/>
    </location>
</feature>
<dbReference type="InterPro" id="IPR000522">
    <property type="entry name" value="ABC_transptr_permease_BtuC"/>
</dbReference>
<keyword evidence="7 8" id="KW-0472">Membrane</keyword>
<evidence type="ECO:0000256" key="4">
    <source>
        <dbReference type="ARBA" id="ARBA00022475"/>
    </source>
</evidence>
<evidence type="ECO:0000313" key="10">
    <source>
        <dbReference type="Proteomes" id="UP000199518"/>
    </source>
</evidence>
<evidence type="ECO:0000313" key="9">
    <source>
        <dbReference type="EMBL" id="SFH74878.1"/>
    </source>
</evidence>
<accession>A0A1I3CK74</accession>
<dbReference type="EMBL" id="FOQD01000002">
    <property type="protein sequence ID" value="SFH74878.1"/>
    <property type="molecule type" value="Genomic_DNA"/>
</dbReference>
<sequence length="357" mass="37430">MDGRTESPVISQVVPRAPLHVYQRRTRQRFWLLAGVLLLTACSLVVDVMTGPAALTPRQIFTTILLPDAVSRSSQTIVWSFRLPTAFLAVAVGAALGLAGGQMQTILNNPLASPYTLGVSAAASFGAALVLACGAGQFGFASTLAIPAGAFAVALACSLALYFVNRLPGSTSETLLVGGVALHFLFSSGVALLQYLSSNDVLQAIVFWTFGSLQGATWTKVTLLATAFCLTLVLTFPQVWQLTALQLGNEYALSLGVDVDRLKLRTMLLISVLTATAVCFTGTIGFVGLVAPHLARRLVGEDQRFLLLMSAGCGALLVSVAAVLCKTLVPGTVFPIGIVTAAIGAPFFAILAFRSPR</sequence>